<dbReference type="PROSITE" id="PS51257">
    <property type="entry name" value="PROKAR_LIPOPROTEIN"/>
    <property type="match status" value="1"/>
</dbReference>
<gene>
    <name evidence="1" type="ORF">GXN76_13560</name>
</gene>
<name>A0A7D3XSX0_9BACL</name>
<dbReference type="KEGG" id="kpul:GXN76_13560"/>
<keyword evidence="2" id="KW-1185">Reference proteome</keyword>
<accession>A0A7D3XSX0</accession>
<evidence type="ECO:0000313" key="1">
    <source>
        <dbReference type="EMBL" id="QKG85388.1"/>
    </source>
</evidence>
<dbReference type="Proteomes" id="UP000503088">
    <property type="component" value="Chromosome"/>
</dbReference>
<evidence type="ECO:0008006" key="3">
    <source>
        <dbReference type="Google" id="ProtNLM"/>
    </source>
</evidence>
<dbReference type="AlphaFoldDB" id="A0A7D3XSX0"/>
<proteinExistence type="predicted"/>
<organism evidence="1 2">
    <name type="scientific">Kroppenstedtia pulmonis</name>
    <dbReference type="NCBI Taxonomy" id="1380685"/>
    <lineage>
        <taxon>Bacteria</taxon>
        <taxon>Bacillati</taxon>
        <taxon>Bacillota</taxon>
        <taxon>Bacilli</taxon>
        <taxon>Bacillales</taxon>
        <taxon>Thermoactinomycetaceae</taxon>
        <taxon>Kroppenstedtia</taxon>
    </lineage>
</organism>
<sequence>MRRFWISFFLLIWIITGCAGEKTSAKKREYEEKPSPPSIQIVREESKKIPLKTYIRCWDEPCSEEGWIPDAKEAPITLAKPQSDIRIAFPSNQTPYDIILHQRDSYRVRTAEQTRILELSGPEKPGTYLYELHTTWRNNEKEYGQILYTFRIQVEP</sequence>
<dbReference type="EMBL" id="CP048104">
    <property type="protein sequence ID" value="QKG85388.1"/>
    <property type="molecule type" value="Genomic_DNA"/>
</dbReference>
<dbReference type="RefSeq" id="WP_173223993.1">
    <property type="nucleotide sequence ID" value="NZ_CP048104.1"/>
</dbReference>
<reference evidence="1 2" key="1">
    <citation type="submission" date="2020-01" db="EMBL/GenBank/DDBJ databases">
        <authorList>
            <person name="Gulvik C.A."/>
            <person name="Batra D.G."/>
        </authorList>
    </citation>
    <scope>NUCLEOTIDE SEQUENCE [LARGE SCALE GENOMIC DNA]</scope>
    <source>
        <strain evidence="1 2">W9323</strain>
    </source>
</reference>
<protein>
    <recommendedName>
        <fullName evidence="3">Lipoprotein</fullName>
    </recommendedName>
</protein>
<evidence type="ECO:0000313" key="2">
    <source>
        <dbReference type="Proteomes" id="UP000503088"/>
    </source>
</evidence>